<dbReference type="AlphaFoldDB" id="A0A8J8MKS2"/>
<dbReference type="RefSeq" id="WP_212694174.1">
    <property type="nucleotide sequence ID" value="NZ_CP058649.1"/>
</dbReference>
<dbReference type="EMBL" id="CP058649">
    <property type="protein sequence ID" value="QUI23490.1"/>
    <property type="molecule type" value="Genomic_DNA"/>
</dbReference>
<reference evidence="1" key="1">
    <citation type="submission" date="2020-07" db="EMBL/GenBank/DDBJ databases">
        <title>Vallitalea pronyensis genome.</title>
        <authorList>
            <person name="Postec A."/>
        </authorList>
    </citation>
    <scope>NUCLEOTIDE SEQUENCE</scope>
    <source>
        <strain evidence="1">FatNI3</strain>
    </source>
</reference>
<dbReference type="NCBIfam" id="TIGR03309">
    <property type="entry name" value="matur_yqeB"/>
    <property type="match status" value="1"/>
</dbReference>
<name>A0A8J8MKS2_9FIRM</name>
<organism evidence="1 2">
    <name type="scientific">Vallitalea pronyensis</name>
    <dbReference type="NCBI Taxonomy" id="1348613"/>
    <lineage>
        <taxon>Bacteria</taxon>
        <taxon>Bacillati</taxon>
        <taxon>Bacillota</taxon>
        <taxon>Clostridia</taxon>
        <taxon>Lachnospirales</taxon>
        <taxon>Vallitaleaceae</taxon>
        <taxon>Vallitalea</taxon>
    </lineage>
</organism>
<evidence type="ECO:0000313" key="2">
    <source>
        <dbReference type="Proteomes" id="UP000683246"/>
    </source>
</evidence>
<keyword evidence="2" id="KW-1185">Reference proteome</keyword>
<accession>A0A8J8MKS2</accession>
<dbReference type="InterPro" id="IPR017695">
    <property type="entry name" value="Se-dep_Mo_hydrolase_YqeB"/>
</dbReference>
<gene>
    <name evidence="1" type="ORF">HZI73_14895</name>
</gene>
<protein>
    <submittedName>
        <fullName evidence="1">EF2563 family selenium-dependent molybdenum hydroxylase system protein</fullName>
    </submittedName>
</protein>
<proteinExistence type="predicted"/>
<dbReference type="Proteomes" id="UP000683246">
    <property type="component" value="Chromosome"/>
</dbReference>
<sequence length="274" mass="29532">MNDRLVIIRGGGDIASGTIHRLVRCGYRVVVLETEQPTVIRRTVAYANAIFDGDMTIEGIKAMKVDHVSQCQKVWDKGHVPVLVDPKGESTQVLKPLVVVDAILAKKNLGTTMNMAPIVIGLGPGFEAGRDVHAVVETNRGHYLGRVIQEGPAMTNTGIPGNIDGYSWERVIRAPKAGIVYTEAHIGDVVEQEQCIGHIGDTPILAPLKGVIRGLIHEGIRVTEGFKIGDVDPRGTLDHCFSISDKARAIAGGVLEAILYFEKGDGSMNKRTEG</sequence>
<evidence type="ECO:0000313" key="1">
    <source>
        <dbReference type="EMBL" id="QUI23490.1"/>
    </source>
</evidence>
<dbReference type="KEGG" id="vpy:HZI73_14895"/>